<evidence type="ECO:0000256" key="1">
    <source>
        <dbReference type="SAM" id="MobiDB-lite"/>
    </source>
</evidence>
<reference evidence="2" key="1">
    <citation type="submission" date="2022-12" db="EMBL/GenBank/DDBJ databases">
        <title>Chromosome-level genome assembly of the bean flower thrips Megalurothrips usitatus.</title>
        <authorList>
            <person name="Ma L."/>
            <person name="Liu Q."/>
            <person name="Li H."/>
            <person name="Cai W."/>
        </authorList>
    </citation>
    <scope>NUCLEOTIDE SEQUENCE</scope>
    <source>
        <strain evidence="2">Cailab_2022a</strain>
    </source>
</reference>
<proteinExistence type="predicted"/>
<evidence type="ECO:0000313" key="2">
    <source>
        <dbReference type="EMBL" id="KAJ1522366.1"/>
    </source>
</evidence>
<name>A0AAV7XFM0_9NEOP</name>
<evidence type="ECO:0000313" key="3">
    <source>
        <dbReference type="Proteomes" id="UP001075354"/>
    </source>
</evidence>
<gene>
    <name evidence="2" type="ORF">ONE63_002656</name>
</gene>
<dbReference type="InterPro" id="IPR036322">
    <property type="entry name" value="WD40_repeat_dom_sf"/>
</dbReference>
<dbReference type="EMBL" id="JAPTSV010000012">
    <property type="protein sequence ID" value="KAJ1522366.1"/>
    <property type="molecule type" value="Genomic_DNA"/>
</dbReference>
<accession>A0AAV7XFM0</accession>
<feature type="region of interest" description="Disordered" evidence="1">
    <location>
        <begin position="698"/>
        <end position="733"/>
    </location>
</feature>
<dbReference type="Proteomes" id="UP001075354">
    <property type="component" value="Chromosome 12"/>
</dbReference>
<comment type="caution">
    <text evidence="2">The sequence shown here is derived from an EMBL/GenBank/DDBJ whole genome shotgun (WGS) entry which is preliminary data.</text>
</comment>
<protein>
    <submittedName>
        <fullName evidence="2">Uncharacterized protein</fullName>
    </submittedName>
</protein>
<sequence>MEDDSASVSEGALSGGITENHEVEGFYRELVTLPSDLRTSSYEQEHWTFPSPNFNTDVSVPRIPSGSQFQYKVSRPRPFLPPSSVSPTDLKVGNPIESVLDNKIKWEKKLQSLIHIARKAKKWNDGQAFGLNVGKVKSKNADKPIYSVNKYVDVAKHLANEPHPSFSGTYNWLLTGGSTKVCDISGEKYLLSASGKDADLLCATLIDQQEKQFNFLNNQKSTRYPLPHHYPLFQIVANSYENKGIIGARQEKICSLFKLKKGQARSMTVQTLIEIHEEDGIFTSIDIDPFESDKFCTLDSGPFLKLWDLNTSSCVNSTEIVAPSKITINSSWGFLQYSNSPNEIFVLNRRSVFVKDQRMPLSQNVKEYCPSLITSNCDELGLLLKTPSLPVVYVATTHHMLGLDLRVGWTQRWTHLLKSPPMFGTVFSDAVRGNEVVLLSSSIPDDTVAIVNSWEDERVESDTFPICLPSTGDCLLLARSRGTLLGKSLKERLDKSTTGLTHFALKNDVGFTSLRSTSAGDVFGQQFSPKSGVNDFSSFSIKEEIQADIEVWDKWEEAHDKAWLDNKPELACPTVSNSDIFNFVRIPWRQKQYTVWKANHWRKTFRPIFMGIPEEDERTYSDVLLELSSCNDVLAGVLLRAWDDQGLVTKLDSQDYVNTWLGNMTPSQDGSELNASNLGTPERAPSLSSCIEFGTPSCASDSGRFNGDDSVFKIPTTPGARPKKKSRRESSGF</sequence>
<dbReference type="SUPFAM" id="SSF50978">
    <property type="entry name" value="WD40 repeat-like"/>
    <property type="match status" value="1"/>
</dbReference>
<dbReference type="EMBL" id="JAPTSV010000012">
    <property type="protein sequence ID" value="KAJ1522365.1"/>
    <property type="molecule type" value="Genomic_DNA"/>
</dbReference>
<dbReference type="AlphaFoldDB" id="A0AAV7XFM0"/>
<keyword evidence="3" id="KW-1185">Reference proteome</keyword>
<organism evidence="2 3">
    <name type="scientific">Megalurothrips usitatus</name>
    <name type="common">bean blossom thrips</name>
    <dbReference type="NCBI Taxonomy" id="439358"/>
    <lineage>
        <taxon>Eukaryota</taxon>
        <taxon>Metazoa</taxon>
        <taxon>Ecdysozoa</taxon>
        <taxon>Arthropoda</taxon>
        <taxon>Hexapoda</taxon>
        <taxon>Insecta</taxon>
        <taxon>Pterygota</taxon>
        <taxon>Neoptera</taxon>
        <taxon>Paraneoptera</taxon>
        <taxon>Thysanoptera</taxon>
        <taxon>Terebrantia</taxon>
        <taxon>Thripoidea</taxon>
        <taxon>Thripidae</taxon>
        <taxon>Megalurothrips</taxon>
    </lineage>
</organism>